<accession>A0A7S2WQ21</accession>
<dbReference type="Pfam" id="PF07910">
    <property type="entry name" value="Peptidase_C78"/>
    <property type="match status" value="1"/>
</dbReference>
<dbReference type="PANTHER" id="PTHR48153">
    <property type="entry name" value="UFM1-SPECIFIC PROTEASE 2"/>
    <property type="match status" value="1"/>
</dbReference>
<dbReference type="EMBL" id="HBHJ01023032">
    <property type="protein sequence ID" value="CAD9700950.1"/>
    <property type="molecule type" value="Transcribed_RNA"/>
</dbReference>
<protein>
    <recommendedName>
        <fullName evidence="2">UFSP1/2/DUB catalytic domain-containing protein</fullName>
    </recommendedName>
</protein>
<sequence length="438" mass="47848">MSVPLPATLPATGRCPEPCYAALALRGIEERLSQLSLHVLYDLKEEAHFPSTPCTKAERRTFLGGGVAGDCAVANLLFRAPPCRPCLTTVPPRLGSSRLQVTVDMVVPWRFFHDHVDLDTLCEQVRSHLAARVHAAADCCDSSGTSPERVEWRLVTHRGGLPWSALFLDGAAMRPQEGRLPKTLGSPFWSQSTPLHLEATAPLPGSPPFRLRDVHRHVPPPPLARGDTASVTTGCYEYYHYLQDGLQDKGWGCAYRALQTIFSWYSLNGFTTETVPSHRRIQEVLVENGDKPGDFLGSKGWIGSFEIALVLQAIVGAQSKLLHLSGPKDLPSATTPLLEHFSRHGPPVMIGSGDYAFVLLGVIAPGGVRQQSPRVLVLDPHYAGVDDAAHVTAHRSRLAAGRVGRACEWRELDSLPLGAFSNLVLPQVHVARESHRRL</sequence>
<name>A0A7S2WQ21_9STRA</name>
<gene>
    <name evidence="3" type="ORF">RMAR1173_LOCUS15169</name>
</gene>
<reference evidence="3" key="1">
    <citation type="submission" date="2021-01" db="EMBL/GenBank/DDBJ databases">
        <authorList>
            <person name="Corre E."/>
            <person name="Pelletier E."/>
            <person name="Niang G."/>
            <person name="Scheremetjew M."/>
            <person name="Finn R."/>
            <person name="Kale V."/>
            <person name="Holt S."/>
            <person name="Cochrane G."/>
            <person name="Meng A."/>
            <person name="Brown T."/>
            <person name="Cohen L."/>
        </authorList>
    </citation>
    <scope>NUCLEOTIDE SEQUENCE</scope>
    <source>
        <strain evidence="3">CCMP1243</strain>
    </source>
</reference>
<dbReference type="PANTHER" id="PTHR48153:SF2">
    <property type="entry name" value="UFM1-SPECIFIC PROTEASE 2"/>
    <property type="match status" value="1"/>
</dbReference>
<keyword evidence="1" id="KW-0378">Hydrolase</keyword>
<evidence type="ECO:0000256" key="1">
    <source>
        <dbReference type="ARBA" id="ARBA00022801"/>
    </source>
</evidence>
<feature type="domain" description="UFSP1/2/DUB catalytic" evidence="2">
    <location>
        <begin position="229"/>
        <end position="406"/>
    </location>
</feature>
<dbReference type="InterPro" id="IPR012462">
    <property type="entry name" value="UFSP1/2_DUB_cat"/>
</dbReference>
<dbReference type="Gene3D" id="3.90.70.130">
    <property type="match status" value="1"/>
</dbReference>
<proteinExistence type="predicted"/>
<dbReference type="AlphaFoldDB" id="A0A7S2WQ21"/>
<organism evidence="3">
    <name type="scientific">Rhizochromulina marina</name>
    <dbReference type="NCBI Taxonomy" id="1034831"/>
    <lineage>
        <taxon>Eukaryota</taxon>
        <taxon>Sar</taxon>
        <taxon>Stramenopiles</taxon>
        <taxon>Ochrophyta</taxon>
        <taxon>Dictyochophyceae</taxon>
        <taxon>Rhizochromulinales</taxon>
        <taxon>Rhizochromulina</taxon>
    </lineage>
</organism>
<evidence type="ECO:0000313" key="3">
    <source>
        <dbReference type="EMBL" id="CAD9700950.1"/>
    </source>
</evidence>
<dbReference type="GO" id="GO:0071567">
    <property type="term" value="F:deUFMylase activity"/>
    <property type="evidence" value="ECO:0007669"/>
    <property type="project" value="TreeGrafter"/>
</dbReference>
<evidence type="ECO:0000259" key="2">
    <source>
        <dbReference type="Pfam" id="PF07910"/>
    </source>
</evidence>